<gene>
    <name evidence="9" type="ORF">BLA29_011662</name>
</gene>
<reference evidence="9 10" key="1">
    <citation type="submission" date="2017-03" db="EMBL/GenBank/DDBJ databases">
        <title>Genome Survey of Euroglyphus maynei.</title>
        <authorList>
            <person name="Arlian L.G."/>
            <person name="Morgan M.S."/>
            <person name="Rider S.D."/>
        </authorList>
    </citation>
    <scope>NUCLEOTIDE SEQUENCE [LARGE SCALE GENOMIC DNA]</scope>
    <source>
        <strain evidence="9">Arlian Lab</strain>
        <tissue evidence="9">Whole body</tissue>
    </source>
</reference>
<proteinExistence type="inferred from homology"/>
<keyword evidence="5" id="KW-0865">Zymogen</keyword>
<accession>A0A1Y3BN74</accession>
<evidence type="ECO:0000313" key="9">
    <source>
        <dbReference type="EMBL" id="OTF82429.1"/>
    </source>
</evidence>
<evidence type="ECO:0000256" key="6">
    <source>
        <dbReference type="ARBA" id="ARBA00023157"/>
    </source>
</evidence>
<dbReference type="Gene3D" id="3.90.70.10">
    <property type="entry name" value="Cysteine proteinases"/>
    <property type="match status" value="1"/>
</dbReference>
<dbReference type="PANTHER" id="PTHR12411">
    <property type="entry name" value="CYSTEINE PROTEASE FAMILY C1-RELATED"/>
    <property type="match status" value="1"/>
</dbReference>
<feature type="non-terminal residue" evidence="9">
    <location>
        <position position="174"/>
    </location>
</feature>
<keyword evidence="2" id="KW-0645">Protease</keyword>
<dbReference type="Pfam" id="PF08246">
    <property type="entry name" value="Inhibitor_I29"/>
    <property type="match status" value="1"/>
</dbReference>
<evidence type="ECO:0000256" key="4">
    <source>
        <dbReference type="ARBA" id="ARBA00022807"/>
    </source>
</evidence>
<dbReference type="PROSITE" id="PS00139">
    <property type="entry name" value="THIOL_PROTEASE_CYS"/>
    <property type="match status" value="1"/>
</dbReference>
<evidence type="ECO:0000256" key="2">
    <source>
        <dbReference type="ARBA" id="ARBA00022670"/>
    </source>
</evidence>
<dbReference type="InterPro" id="IPR013128">
    <property type="entry name" value="Peptidase_C1A"/>
</dbReference>
<keyword evidence="4" id="KW-0788">Thiol protease</keyword>
<dbReference type="Proteomes" id="UP000194236">
    <property type="component" value="Unassembled WGS sequence"/>
</dbReference>
<dbReference type="InterPro" id="IPR000169">
    <property type="entry name" value="Pept_cys_AS"/>
</dbReference>
<dbReference type="InterPro" id="IPR038765">
    <property type="entry name" value="Papain-like_cys_pep_sf"/>
</dbReference>
<evidence type="ECO:0000256" key="3">
    <source>
        <dbReference type="ARBA" id="ARBA00022801"/>
    </source>
</evidence>
<organism evidence="9 10">
    <name type="scientific">Euroglyphus maynei</name>
    <name type="common">Mayne's house dust mite</name>
    <dbReference type="NCBI Taxonomy" id="6958"/>
    <lineage>
        <taxon>Eukaryota</taxon>
        <taxon>Metazoa</taxon>
        <taxon>Ecdysozoa</taxon>
        <taxon>Arthropoda</taxon>
        <taxon>Chelicerata</taxon>
        <taxon>Arachnida</taxon>
        <taxon>Acari</taxon>
        <taxon>Acariformes</taxon>
        <taxon>Sarcoptiformes</taxon>
        <taxon>Astigmata</taxon>
        <taxon>Psoroptidia</taxon>
        <taxon>Analgoidea</taxon>
        <taxon>Pyroglyphidae</taxon>
        <taxon>Pyroglyphinae</taxon>
        <taxon>Euroglyphus</taxon>
    </lineage>
</organism>
<name>A0A1Y3BN74_EURMA</name>
<evidence type="ECO:0000259" key="8">
    <source>
        <dbReference type="SMART" id="SM00848"/>
    </source>
</evidence>
<comment type="caution">
    <text evidence="9">The sequence shown here is derived from an EMBL/GenBank/DDBJ whole genome shotgun (WGS) entry which is preliminary data.</text>
</comment>
<sequence length="174" mass="20591">MLPLKYSLLLFVLLSTIATFVNCLSYRELFQQEWNTYKDFHRKSYESNEEEFRFRVFMENKHLIAKHNQKASRGEKNFTLKLNEFADLMHHEFVNIMNGYRYNETVRKNNGASLFLSPHNIQAPNQVDWRKHNLVTSVKNQGHCGSCWSFSAVSKSIDETSFFIITFLNNPLRL</sequence>
<evidence type="ECO:0000313" key="10">
    <source>
        <dbReference type="Proteomes" id="UP000194236"/>
    </source>
</evidence>
<dbReference type="InterPro" id="IPR000668">
    <property type="entry name" value="Peptidase_C1A_C"/>
</dbReference>
<dbReference type="OrthoDB" id="3789175at2759"/>
<dbReference type="AlphaFoldDB" id="A0A1Y3BN74"/>
<dbReference type="InterPro" id="IPR013201">
    <property type="entry name" value="Prot_inhib_I29"/>
</dbReference>
<keyword evidence="7" id="KW-0732">Signal</keyword>
<dbReference type="EMBL" id="MUJZ01008497">
    <property type="protein sequence ID" value="OTF82429.1"/>
    <property type="molecule type" value="Genomic_DNA"/>
</dbReference>
<dbReference type="GO" id="GO:0006508">
    <property type="term" value="P:proteolysis"/>
    <property type="evidence" value="ECO:0007669"/>
    <property type="project" value="UniProtKB-KW"/>
</dbReference>
<dbReference type="SMART" id="SM00848">
    <property type="entry name" value="Inhibitor_I29"/>
    <property type="match status" value="1"/>
</dbReference>
<dbReference type="GO" id="GO:0008234">
    <property type="term" value="F:cysteine-type peptidase activity"/>
    <property type="evidence" value="ECO:0007669"/>
    <property type="project" value="UniProtKB-KW"/>
</dbReference>
<evidence type="ECO:0000256" key="5">
    <source>
        <dbReference type="ARBA" id="ARBA00023145"/>
    </source>
</evidence>
<keyword evidence="3" id="KW-0378">Hydrolase</keyword>
<evidence type="ECO:0000256" key="7">
    <source>
        <dbReference type="SAM" id="SignalP"/>
    </source>
</evidence>
<evidence type="ECO:0000256" key="1">
    <source>
        <dbReference type="ARBA" id="ARBA00008455"/>
    </source>
</evidence>
<keyword evidence="6" id="KW-1015">Disulfide bond</keyword>
<comment type="similarity">
    <text evidence="1">Belongs to the peptidase C1 family.</text>
</comment>
<feature type="signal peptide" evidence="7">
    <location>
        <begin position="1"/>
        <end position="23"/>
    </location>
</feature>
<protein>
    <recommendedName>
        <fullName evidence="8">Cathepsin propeptide inhibitor domain-containing protein</fullName>
    </recommendedName>
</protein>
<feature type="chain" id="PRO_5018762810" description="Cathepsin propeptide inhibitor domain-containing protein" evidence="7">
    <location>
        <begin position="24"/>
        <end position="174"/>
    </location>
</feature>
<feature type="domain" description="Cathepsin propeptide inhibitor" evidence="8">
    <location>
        <begin position="34"/>
        <end position="93"/>
    </location>
</feature>
<dbReference type="Pfam" id="PF00112">
    <property type="entry name" value="Peptidase_C1"/>
    <property type="match status" value="1"/>
</dbReference>
<dbReference type="Gene3D" id="1.10.287.2250">
    <property type="match status" value="1"/>
</dbReference>
<dbReference type="SUPFAM" id="SSF54001">
    <property type="entry name" value="Cysteine proteinases"/>
    <property type="match status" value="1"/>
</dbReference>
<keyword evidence="10" id="KW-1185">Reference proteome</keyword>